<feature type="region of interest" description="Disordered" evidence="1">
    <location>
        <begin position="902"/>
        <end position="932"/>
    </location>
</feature>
<dbReference type="SUPFAM" id="SSF50978">
    <property type="entry name" value="WD40 repeat-like"/>
    <property type="match status" value="1"/>
</dbReference>
<name>A5DXV4_LODEL</name>
<protein>
    <recommendedName>
        <fullName evidence="2">RAVE complex protein Rav1 C-terminal domain-containing protein</fullName>
    </recommendedName>
</protein>
<dbReference type="GeneID" id="5233976"/>
<dbReference type="InterPro" id="IPR015943">
    <property type="entry name" value="WD40/YVTN_repeat-like_dom_sf"/>
</dbReference>
<dbReference type="Gene3D" id="2.130.10.10">
    <property type="entry name" value="YVTN repeat-like/Quinoprotein amine dehydrogenase"/>
    <property type="match status" value="1"/>
</dbReference>
<feature type="domain" description="RAVE complex protein Rav1 C-terminal" evidence="2">
    <location>
        <begin position="710"/>
        <end position="1442"/>
    </location>
</feature>
<dbReference type="PANTHER" id="PTHR13950">
    <property type="entry name" value="RABCONNECTIN-RELATED"/>
    <property type="match status" value="1"/>
</dbReference>
<evidence type="ECO:0000313" key="3">
    <source>
        <dbReference type="EMBL" id="EDK44012.1"/>
    </source>
</evidence>
<dbReference type="eggNOG" id="KOG1064">
    <property type="taxonomic scope" value="Eukaryota"/>
</dbReference>
<dbReference type="HOGENOM" id="CLU_000310_0_0_1"/>
<dbReference type="FunCoup" id="A5DXV4">
    <property type="interactions" value="69"/>
</dbReference>
<dbReference type="InterPro" id="IPR022033">
    <property type="entry name" value="Rav1p_C"/>
</dbReference>
<dbReference type="PANTHER" id="PTHR13950:SF9">
    <property type="entry name" value="RABCONNECTIN-3A"/>
    <property type="match status" value="1"/>
</dbReference>
<dbReference type="KEGG" id="lel:PVL30_002218"/>
<dbReference type="InterPro" id="IPR052208">
    <property type="entry name" value="DmX-like/RAVE_component"/>
</dbReference>
<dbReference type="EMBL" id="CH981525">
    <property type="protein sequence ID" value="EDK44012.1"/>
    <property type="molecule type" value="Genomic_DNA"/>
</dbReference>
<sequence>MTITFIPGEVNKSTGSVVQSNWKNHHVVIYGLGNNLIITSGTIQPTQRNPNPYNIDRSLQTIYLQKDPEAICFNSENGYIAIGYDNSCFIFKPMNEYMKIPKWVDALQFDIEIDSRITCLDWASEESELAVGTEKQLLLYHISDSFGEFEASKRWEASQPNSIERLYITPNAKLILTTNSVYDRLVKIWNRVSYGDDSTLFEVSYLPHPQGTFVKQFHWRRNQKTEVTQDKVLDSSMANIKRIRGLLNRGNYGNEDNEVIYTLTSNKVLNVWASFESSGHDRISNWANLDLSNIFQNEEEYINSFLVIEHRYLKSFTDYVKEELENQKQGQEQEQKNKSKLLFKIADVNLNDYDLILVISSTGRVKIYAVSNISQSPPNNIKFTAINPDNYYEFKKSDFPSKTSLEYPSNLSVANIESRKFINHYVNPVLVKCLCKLNNDERINTLSFLVHDRAKNTLRFEALNPTKILTSPLSKTFGVTLLNKYQGHVKSIRKLVRSYSSYTSKNVILSISNFPSHNYIWEPLVYNENDSSIMSITRRFRLDLGSQPVDGQRENAMWDAVIINDVERPNDYRRRHLVLVAEKSGNVSLWDCNGFDKHDQPVDRISILPALKKSPRAFAIAENNTNLNEDVKQYVVVAVYEKDSILAWNILIRYAGDEIIDIRLEAQSITDLPQDEHIHQVTKVDSFLTQSHKSLIAVIDKEGLLKSYRLKFAQSKTQQTSGTLDWELTHTLFTNIKNADRISGSTVINKFAIINDNGYHLSIWDIDQNVLEYEEDYHQKPQSKGPVVDLDWTFVNATMKEKLTANAILSVGFPRSVWLYTQLRYDYTNKIPTYAAIKEIDISDYTSHQIGDLIWLDDGYLVIGCGNQFFIDDRWVKLGSGGVDSTIRQLMSGYITNGNDAKDQKQGIYNDGDEHYKNNKNNNSISGGGGSSSSIHVSNGVTNSVFNDTSEAKDNDDMVYDISHLVRVLNGPLPVYHPQFLIQALFMGQTVTVQKILVSLFQALRHDDQVTWDLGIDFEKEVDNSAMSLLDKSNSHGVTTLRRRLSQNFKHDVFTHFTAELADLLVKKLMTVSLPLLTRHQQSTLISVTTIVKDLNKGAATLDENGMRFMMGFKLFQYSTKQKRMTMRDFNWALHSDSKEVLLSSVEEYYSNKLSWESAKKTGLVYWVKYERLVKVIEAVVRNEFSELKNPGGIVSLLYLALRKKQVLIGLWRIVQHEEKTKMLKFLSNDFTDKRWKSAALKNAFVLLGKHRYYDAAYFFLLGDEPIDCCNTIANKINDVQLAIAVAKVYSRTQERSSGGGGGVGGGVGGGDVGKADCLVHIIEKYILPTAIENGDRWTSSWVFWQIHDKPLSIQALIKTPIEMVIENMSKFPNTSANEVTPKGLSFLQDDPVLIILFNDLRLRNINYLKGSSRLSPNEEFQFVIKVAMIYTRMGCDYLALLLLKHWTFSVPQANQQKQPLLPISEKQGGFESINFNGQVHDGINRDGSNQEWGNNNTNGIMQPSILDSYTNDQQYSVNNKKAPPAQAFEEPDMSSFSFGF</sequence>
<dbReference type="Proteomes" id="UP000001996">
    <property type="component" value="Unassembled WGS sequence"/>
</dbReference>
<gene>
    <name evidence="3" type="ORF">LELG_02191</name>
</gene>
<dbReference type="InParanoid" id="A5DXV4"/>
<dbReference type="GO" id="GO:0043291">
    <property type="term" value="C:RAVE complex"/>
    <property type="evidence" value="ECO:0007669"/>
    <property type="project" value="TreeGrafter"/>
</dbReference>
<organism evidence="3 4">
    <name type="scientific">Lodderomyces elongisporus (strain ATCC 11503 / CBS 2605 / JCM 1781 / NBRC 1676 / NRRL YB-4239)</name>
    <name type="common">Yeast</name>
    <name type="synonym">Saccharomyces elongisporus</name>
    <dbReference type="NCBI Taxonomy" id="379508"/>
    <lineage>
        <taxon>Eukaryota</taxon>
        <taxon>Fungi</taxon>
        <taxon>Dikarya</taxon>
        <taxon>Ascomycota</taxon>
        <taxon>Saccharomycotina</taxon>
        <taxon>Pichiomycetes</taxon>
        <taxon>Debaryomycetaceae</taxon>
        <taxon>Candida/Lodderomyces clade</taxon>
        <taxon>Lodderomyces</taxon>
    </lineage>
</organism>
<keyword evidence="4" id="KW-1185">Reference proteome</keyword>
<accession>A5DXV4</accession>
<evidence type="ECO:0000259" key="2">
    <source>
        <dbReference type="Pfam" id="PF12234"/>
    </source>
</evidence>
<dbReference type="Pfam" id="PF12234">
    <property type="entry name" value="Rav1p_C"/>
    <property type="match status" value="1"/>
</dbReference>
<proteinExistence type="predicted"/>
<dbReference type="GO" id="GO:0007035">
    <property type="term" value="P:vacuolar acidification"/>
    <property type="evidence" value="ECO:0007669"/>
    <property type="project" value="TreeGrafter"/>
</dbReference>
<dbReference type="STRING" id="379508.A5DXV4"/>
<reference evidence="3 4" key="1">
    <citation type="journal article" date="2009" name="Nature">
        <title>Evolution of pathogenicity and sexual reproduction in eight Candida genomes.</title>
        <authorList>
            <person name="Butler G."/>
            <person name="Rasmussen M.D."/>
            <person name="Lin M.F."/>
            <person name="Santos M.A."/>
            <person name="Sakthikumar S."/>
            <person name="Munro C.A."/>
            <person name="Rheinbay E."/>
            <person name="Grabherr M."/>
            <person name="Forche A."/>
            <person name="Reedy J.L."/>
            <person name="Agrafioti I."/>
            <person name="Arnaud M.B."/>
            <person name="Bates S."/>
            <person name="Brown A.J."/>
            <person name="Brunke S."/>
            <person name="Costanzo M.C."/>
            <person name="Fitzpatrick D.A."/>
            <person name="de Groot P.W."/>
            <person name="Harris D."/>
            <person name="Hoyer L.L."/>
            <person name="Hube B."/>
            <person name="Klis F.M."/>
            <person name="Kodira C."/>
            <person name="Lennard N."/>
            <person name="Logue M.E."/>
            <person name="Martin R."/>
            <person name="Neiman A.M."/>
            <person name="Nikolaou E."/>
            <person name="Quail M.A."/>
            <person name="Quinn J."/>
            <person name="Santos M.C."/>
            <person name="Schmitzberger F.F."/>
            <person name="Sherlock G."/>
            <person name="Shah P."/>
            <person name="Silverstein K.A."/>
            <person name="Skrzypek M.S."/>
            <person name="Soll D."/>
            <person name="Staggs R."/>
            <person name="Stansfield I."/>
            <person name="Stumpf M.P."/>
            <person name="Sudbery P.E."/>
            <person name="Srikantha T."/>
            <person name="Zeng Q."/>
            <person name="Berman J."/>
            <person name="Berriman M."/>
            <person name="Heitman J."/>
            <person name="Gow N.A."/>
            <person name="Lorenz M.C."/>
            <person name="Birren B.W."/>
            <person name="Kellis M."/>
            <person name="Cuomo C.A."/>
        </authorList>
    </citation>
    <scope>NUCLEOTIDE SEQUENCE [LARGE SCALE GENOMIC DNA]</scope>
    <source>
        <strain evidence="4">ATCC 11503 / BCRC 21390 / CBS 2605 / JCM 1781 / NBRC 1676 / NRRL YB-4239</strain>
    </source>
</reference>
<dbReference type="OMA" id="NSHLTLW"/>
<dbReference type="InterPro" id="IPR036322">
    <property type="entry name" value="WD40_repeat_dom_sf"/>
</dbReference>
<evidence type="ECO:0000313" key="4">
    <source>
        <dbReference type="Proteomes" id="UP000001996"/>
    </source>
</evidence>
<evidence type="ECO:0000256" key="1">
    <source>
        <dbReference type="SAM" id="MobiDB-lite"/>
    </source>
</evidence>
<dbReference type="OrthoDB" id="342131at2759"/>
<feature type="region of interest" description="Disordered" evidence="1">
    <location>
        <begin position="1519"/>
        <end position="1541"/>
    </location>
</feature>